<sequence length="583" mass="65147">MAILSDEGKTVLAVLQLPIVIYLFWMCGGIRLAKQTAHYLRSIWRTRATKEPTKLIAEFRVRLARYSLALCVAVLSFHTLYSELSLSELQRSNVPVQPVYSLEHSFIKFGWQLLSMLLLLVLSCRGMLQRWMTVTYLMLMLLLCCFALPGLCPPNSVPVAVGITWLLRFGLLPLTDSLLCVFLSNVACHAANRLALEERFENLRVENVVSAEGGRVWQHLARILGDRMEDFEEGLKTWMSLYTSSTILYDVSVIFACCIVCFCLHQGLLLNVKQGIEAANLRSEGKACSALLGTICDAHFFLDADLRLEHDEPGLASMLFHLKTNQGTNFDQCLASEEDKTHFVEMIEKSNADDTFARAMHAHVRDGVGNIIPMEIFHVRTSDALGEVKHLVGIREYGDEKLLDARSAVPEPEQQIAIPGYHSLAHTDSGSSDGSRSERSSRSSESSTDKDYILFDANGMQVFSASKRIMKKLELQTVDCSFLDMVSTADRAQVGHQLADAVDSLSLESEAASTLKVDLCFSLKSAKSSRVRIWNCELQKQHQEVVGYAQLIGRLRKNRSIGSGRGTLPPLPEKARRKRTIKL</sequence>
<organism evidence="3 4">
    <name type="scientific">Effrenium voratum</name>
    <dbReference type="NCBI Taxonomy" id="2562239"/>
    <lineage>
        <taxon>Eukaryota</taxon>
        <taxon>Sar</taxon>
        <taxon>Alveolata</taxon>
        <taxon>Dinophyceae</taxon>
        <taxon>Suessiales</taxon>
        <taxon>Symbiodiniaceae</taxon>
        <taxon>Effrenium</taxon>
    </lineage>
</organism>
<keyword evidence="2" id="KW-0472">Membrane</keyword>
<dbReference type="Proteomes" id="UP001178507">
    <property type="component" value="Unassembled WGS sequence"/>
</dbReference>
<feature type="compositionally biased region" description="Basic and acidic residues" evidence="1">
    <location>
        <begin position="435"/>
        <end position="445"/>
    </location>
</feature>
<accession>A0AA36NBP0</accession>
<keyword evidence="2" id="KW-0812">Transmembrane</keyword>
<keyword evidence="4" id="KW-1185">Reference proteome</keyword>
<keyword evidence="2" id="KW-1133">Transmembrane helix</keyword>
<feature type="transmembrane region" description="Helical" evidence="2">
    <location>
        <begin position="101"/>
        <end position="122"/>
    </location>
</feature>
<feature type="transmembrane region" description="Helical" evidence="2">
    <location>
        <begin position="12"/>
        <end position="33"/>
    </location>
</feature>
<evidence type="ECO:0000256" key="1">
    <source>
        <dbReference type="SAM" id="MobiDB-lite"/>
    </source>
</evidence>
<reference evidence="3" key="1">
    <citation type="submission" date="2023-08" db="EMBL/GenBank/DDBJ databases">
        <authorList>
            <person name="Chen Y."/>
            <person name="Shah S."/>
            <person name="Dougan E. K."/>
            <person name="Thang M."/>
            <person name="Chan C."/>
        </authorList>
    </citation>
    <scope>NUCLEOTIDE SEQUENCE</scope>
</reference>
<proteinExistence type="predicted"/>
<gene>
    <name evidence="3" type="ORF">EVOR1521_LOCUS21509</name>
</gene>
<dbReference type="EMBL" id="CAUJNA010003268">
    <property type="protein sequence ID" value="CAJ1397506.1"/>
    <property type="molecule type" value="Genomic_DNA"/>
</dbReference>
<name>A0AA36NBP0_9DINO</name>
<feature type="transmembrane region" description="Helical" evidence="2">
    <location>
        <begin position="163"/>
        <end position="183"/>
    </location>
</feature>
<feature type="transmembrane region" description="Helical" evidence="2">
    <location>
        <begin position="134"/>
        <end position="151"/>
    </location>
</feature>
<feature type="region of interest" description="Disordered" evidence="1">
    <location>
        <begin position="420"/>
        <end position="445"/>
    </location>
</feature>
<evidence type="ECO:0000256" key="2">
    <source>
        <dbReference type="SAM" id="Phobius"/>
    </source>
</evidence>
<protein>
    <submittedName>
        <fullName evidence="3">Uncharacterized protein</fullName>
    </submittedName>
</protein>
<feature type="transmembrane region" description="Helical" evidence="2">
    <location>
        <begin position="63"/>
        <end position="81"/>
    </location>
</feature>
<evidence type="ECO:0000313" key="4">
    <source>
        <dbReference type="Proteomes" id="UP001178507"/>
    </source>
</evidence>
<dbReference type="AlphaFoldDB" id="A0AA36NBP0"/>
<feature type="region of interest" description="Disordered" evidence="1">
    <location>
        <begin position="561"/>
        <end position="583"/>
    </location>
</feature>
<evidence type="ECO:0000313" key="3">
    <source>
        <dbReference type="EMBL" id="CAJ1397506.1"/>
    </source>
</evidence>
<feature type="transmembrane region" description="Helical" evidence="2">
    <location>
        <begin position="247"/>
        <end position="268"/>
    </location>
</feature>
<comment type="caution">
    <text evidence="3">The sequence shown here is derived from an EMBL/GenBank/DDBJ whole genome shotgun (WGS) entry which is preliminary data.</text>
</comment>